<evidence type="ECO:0000313" key="5">
    <source>
        <dbReference type="Proteomes" id="UP001168098"/>
    </source>
</evidence>
<sequence length="603" mass="69146">MGRLISKFFIYDSVAPNKANSHHFKNMIIGAQQAGMGIEPPTPYEIKHKYLEMEYKDMEAYVNQQREKWKTYGCTIMSDGWTGPTRLSIINFMVYLKGSTVFLKSVDASNNIKDHKYIYKLLKNVIKEVGIDNVVQIVTDNGSAFVKAGKLLMKKYNLYWTPCAAHCIDLIFEDIGKRPSVAEVIRNARKITNFIYNHGWLLAEMRKYCGGDIVRPGATRFATNYIALESLLKKRADLKKLFMNIEKLMFDHPYWDRVTHVVSYFEPLYVVLRIMDSEVVPTMPFVYELMQVMKENLSRQQVGDWIFKILKDRWEKTLKHPLHAAAYFLNPRFQYRRGVGSDPDLIQAVHEVFAKLDPNAESIGQFGNELVLFRDAKRGFGDRAAIASRSTMVLAEWWFMYGNQTPTLRNLAIKVLSQTASSSACERNWSTFALIHTKQRNRLAYSKLEQLVFCYYNMKLKLRDMEAENDRVAEKDYLDLLDISAEVDEEEENQLFQWVRPIHLDDEVGNPDPRIAAHAREFGVDVERVLSEEVHSESFSKDTEDSFQEALNSHQEVDSTSIDQSSRPSAAGTSASGYDGSRGGTEDESDNPGGDIGEHQQSQ</sequence>
<evidence type="ECO:0000313" key="4">
    <source>
        <dbReference type="EMBL" id="KAJ9680166.1"/>
    </source>
</evidence>
<feature type="compositionally biased region" description="Polar residues" evidence="1">
    <location>
        <begin position="549"/>
        <end position="576"/>
    </location>
</feature>
<dbReference type="PANTHER" id="PTHR32166">
    <property type="entry name" value="OSJNBA0013A04.12 PROTEIN"/>
    <property type="match status" value="1"/>
</dbReference>
<dbReference type="AlphaFoldDB" id="A0AA38Z0K5"/>
<feature type="domain" description="HAT C-terminal dimerisation" evidence="3">
    <location>
        <begin position="391"/>
        <end position="458"/>
    </location>
</feature>
<gene>
    <name evidence="4" type="ORF">PVL29_019454</name>
</gene>
<dbReference type="Pfam" id="PF05699">
    <property type="entry name" value="Dimer_Tnp_hAT"/>
    <property type="match status" value="1"/>
</dbReference>
<evidence type="ECO:0000259" key="2">
    <source>
        <dbReference type="Pfam" id="PF04937"/>
    </source>
</evidence>
<accession>A0AA38Z0K5</accession>
<dbReference type="InterPro" id="IPR008906">
    <property type="entry name" value="HATC_C_dom"/>
</dbReference>
<evidence type="ECO:0008006" key="6">
    <source>
        <dbReference type="Google" id="ProtNLM"/>
    </source>
</evidence>
<comment type="caution">
    <text evidence="4">The sequence shown here is derived from an EMBL/GenBank/DDBJ whole genome shotgun (WGS) entry which is preliminary data.</text>
</comment>
<feature type="domain" description="DUF659" evidence="2">
    <location>
        <begin position="41"/>
        <end position="191"/>
    </location>
</feature>
<dbReference type="Pfam" id="PF04937">
    <property type="entry name" value="DUF659"/>
    <property type="match status" value="1"/>
</dbReference>
<organism evidence="4 5">
    <name type="scientific">Vitis rotundifolia</name>
    <name type="common">Muscadine grape</name>
    <dbReference type="NCBI Taxonomy" id="103349"/>
    <lineage>
        <taxon>Eukaryota</taxon>
        <taxon>Viridiplantae</taxon>
        <taxon>Streptophyta</taxon>
        <taxon>Embryophyta</taxon>
        <taxon>Tracheophyta</taxon>
        <taxon>Spermatophyta</taxon>
        <taxon>Magnoliopsida</taxon>
        <taxon>eudicotyledons</taxon>
        <taxon>Gunneridae</taxon>
        <taxon>Pentapetalae</taxon>
        <taxon>rosids</taxon>
        <taxon>Vitales</taxon>
        <taxon>Vitaceae</taxon>
        <taxon>Viteae</taxon>
        <taxon>Vitis</taxon>
    </lineage>
</organism>
<protein>
    <recommendedName>
        <fullName evidence="6">DUF659 domain-containing protein</fullName>
    </recommendedName>
</protein>
<feature type="region of interest" description="Disordered" evidence="1">
    <location>
        <begin position="535"/>
        <end position="603"/>
    </location>
</feature>
<dbReference type="PANTHER" id="PTHR32166:SF122">
    <property type="entry name" value="OS09G0499600 PROTEIN"/>
    <property type="match status" value="1"/>
</dbReference>
<dbReference type="Proteomes" id="UP001168098">
    <property type="component" value="Unassembled WGS sequence"/>
</dbReference>
<keyword evidence="5" id="KW-1185">Reference proteome</keyword>
<evidence type="ECO:0000256" key="1">
    <source>
        <dbReference type="SAM" id="MobiDB-lite"/>
    </source>
</evidence>
<dbReference type="GO" id="GO:0046983">
    <property type="term" value="F:protein dimerization activity"/>
    <property type="evidence" value="ECO:0007669"/>
    <property type="project" value="InterPro"/>
</dbReference>
<dbReference type="EMBL" id="JARBHA010000015">
    <property type="protein sequence ID" value="KAJ9680166.1"/>
    <property type="molecule type" value="Genomic_DNA"/>
</dbReference>
<feature type="compositionally biased region" description="Basic and acidic residues" evidence="1">
    <location>
        <begin position="535"/>
        <end position="544"/>
    </location>
</feature>
<evidence type="ECO:0000259" key="3">
    <source>
        <dbReference type="Pfam" id="PF05699"/>
    </source>
</evidence>
<proteinExistence type="predicted"/>
<dbReference type="InterPro" id="IPR012337">
    <property type="entry name" value="RNaseH-like_sf"/>
</dbReference>
<dbReference type="SUPFAM" id="SSF53098">
    <property type="entry name" value="Ribonuclease H-like"/>
    <property type="match status" value="1"/>
</dbReference>
<dbReference type="InterPro" id="IPR007021">
    <property type="entry name" value="DUF659"/>
</dbReference>
<name>A0AA38Z0K5_VITRO</name>
<reference evidence="4 5" key="1">
    <citation type="journal article" date="2023" name="BMC Biotechnol.">
        <title>Vitis rotundifolia cv Carlos genome sequencing.</title>
        <authorList>
            <person name="Huff M."/>
            <person name="Hulse-Kemp A."/>
            <person name="Scheffler B."/>
            <person name="Youngblood R."/>
            <person name="Simpson S."/>
            <person name="Babiker E."/>
            <person name="Staton M."/>
        </authorList>
    </citation>
    <scope>NUCLEOTIDE SEQUENCE [LARGE SCALE GENOMIC DNA]</scope>
    <source>
        <tissue evidence="4">Leaf</tissue>
    </source>
</reference>